<dbReference type="PANTHER" id="PTHR42852">
    <property type="entry name" value="THIOL:DISULFIDE INTERCHANGE PROTEIN DSBE"/>
    <property type="match status" value="1"/>
</dbReference>
<proteinExistence type="predicted"/>
<dbReference type="InterPro" id="IPR013740">
    <property type="entry name" value="Redoxin"/>
</dbReference>
<keyword evidence="1" id="KW-0732">Signal</keyword>
<dbReference type="GO" id="GO:0016491">
    <property type="term" value="F:oxidoreductase activity"/>
    <property type="evidence" value="ECO:0007669"/>
    <property type="project" value="InterPro"/>
</dbReference>
<dbReference type="AlphaFoldDB" id="A0A2N3IEY5"/>
<dbReference type="PROSITE" id="PS51352">
    <property type="entry name" value="THIOREDOXIN_2"/>
    <property type="match status" value="1"/>
</dbReference>
<dbReference type="Gene3D" id="3.40.30.10">
    <property type="entry name" value="Glutaredoxin"/>
    <property type="match status" value="1"/>
</dbReference>
<dbReference type="CDD" id="cd02966">
    <property type="entry name" value="TlpA_like_family"/>
    <property type="match status" value="1"/>
</dbReference>
<evidence type="ECO:0000313" key="3">
    <source>
        <dbReference type="EMBL" id="PKQ68866.1"/>
    </source>
</evidence>
<comment type="caution">
    <text evidence="3">The sequence shown here is derived from an EMBL/GenBank/DDBJ whole genome shotgun (WGS) entry which is preliminary data.</text>
</comment>
<sequence length="402" mass="46132">MKLYTLLLFLPLTLFAQNLPTGSWRFVLENAGGGIPFNAEILQKNQKFLLRIRNAEEVIDFEEVVVSEGKDSIFVPMNTFDACLALRLEGNQMSGAYKRHYNQTSQSLKAYFGEKYRFFTENKASQVDFSGKWQVTFTNTEGRTYPAIALFKHDTKTGKITGTFLTTTGDYRFLEGNVKENALYLSTFDGAFAFLFKASFENNELKGEFWSAMNKQASWIARRNENATLPDASKITYLKEGYDKIEFSFPDLSGKKVSLADEKYKNKVVILQIFGSWCPNCMDETAFLAEWYRKNKKKPVAIIGLAYERKPDFEYAKKMVEKVVKRFNVEYDFLIAGTNEKGVAEKTLPMLNGIFSYPTTIFIDKKGKVRKIHTGFAGPGTGEYYKTWRQEFNELMNTLLKE</sequence>
<feature type="signal peptide" evidence="1">
    <location>
        <begin position="1"/>
        <end position="16"/>
    </location>
</feature>
<feature type="chain" id="PRO_5014949982" evidence="1">
    <location>
        <begin position="17"/>
        <end position="402"/>
    </location>
</feature>
<dbReference type="InterPro" id="IPR013766">
    <property type="entry name" value="Thioredoxin_domain"/>
</dbReference>
<evidence type="ECO:0000256" key="1">
    <source>
        <dbReference type="SAM" id="SignalP"/>
    </source>
</evidence>
<accession>A0A2N3IEY5</accession>
<organism evidence="3 4">
    <name type="scientific">Raineya orbicola</name>
    <dbReference type="NCBI Taxonomy" id="2016530"/>
    <lineage>
        <taxon>Bacteria</taxon>
        <taxon>Pseudomonadati</taxon>
        <taxon>Bacteroidota</taxon>
        <taxon>Cytophagia</taxon>
        <taxon>Cytophagales</taxon>
        <taxon>Raineyaceae</taxon>
        <taxon>Raineya</taxon>
    </lineage>
</organism>
<gene>
    <name evidence="3" type="ORF">Rain11_1521</name>
</gene>
<dbReference type="InterPro" id="IPR036249">
    <property type="entry name" value="Thioredoxin-like_sf"/>
</dbReference>
<protein>
    <submittedName>
        <fullName evidence="3">Redoxin</fullName>
    </submittedName>
</protein>
<dbReference type="RefSeq" id="WP_101358791.1">
    <property type="nucleotide sequence ID" value="NZ_NKXO01000022.1"/>
</dbReference>
<evidence type="ECO:0000313" key="4">
    <source>
        <dbReference type="Proteomes" id="UP000233387"/>
    </source>
</evidence>
<dbReference type="Pfam" id="PF08534">
    <property type="entry name" value="Redoxin"/>
    <property type="match status" value="1"/>
</dbReference>
<name>A0A2N3IEY5_9BACT</name>
<dbReference type="OrthoDB" id="616241at2"/>
<reference evidence="3 4" key="1">
    <citation type="submission" date="2017-06" db="EMBL/GenBank/DDBJ databases">
        <title>Raineya orbicola gen. nov., sp. nov. a slightly thermophilic bacterium of the phylum Bacteroidetes and the description of Raineyaceae fam. nov.</title>
        <authorList>
            <person name="Albuquerque L."/>
            <person name="Polonia A.R.M."/>
            <person name="Barroso C."/>
            <person name="Froufe H.J.C."/>
            <person name="Lage O."/>
            <person name="Lobo-Da-Cunha A."/>
            <person name="Egas C."/>
            <person name="Da Costa M.S."/>
        </authorList>
    </citation>
    <scope>NUCLEOTIDE SEQUENCE [LARGE SCALE GENOMIC DNA]</scope>
    <source>
        <strain evidence="3 4">SPSPC-11</strain>
    </source>
</reference>
<dbReference type="PANTHER" id="PTHR42852:SF13">
    <property type="entry name" value="PROTEIN DIPZ"/>
    <property type="match status" value="1"/>
</dbReference>
<dbReference type="SUPFAM" id="SSF52833">
    <property type="entry name" value="Thioredoxin-like"/>
    <property type="match status" value="1"/>
</dbReference>
<dbReference type="InterPro" id="IPR050553">
    <property type="entry name" value="Thioredoxin_ResA/DsbE_sf"/>
</dbReference>
<keyword evidence="4" id="KW-1185">Reference proteome</keyword>
<feature type="domain" description="Thioredoxin" evidence="2">
    <location>
        <begin position="238"/>
        <end position="397"/>
    </location>
</feature>
<dbReference type="EMBL" id="NKXO01000022">
    <property type="protein sequence ID" value="PKQ68866.1"/>
    <property type="molecule type" value="Genomic_DNA"/>
</dbReference>
<evidence type="ECO:0000259" key="2">
    <source>
        <dbReference type="PROSITE" id="PS51352"/>
    </source>
</evidence>
<dbReference type="Proteomes" id="UP000233387">
    <property type="component" value="Unassembled WGS sequence"/>
</dbReference>